<feature type="compositionally biased region" description="Polar residues" evidence="1">
    <location>
        <begin position="293"/>
        <end position="307"/>
    </location>
</feature>
<feature type="compositionally biased region" description="Basic and acidic residues" evidence="1">
    <location>
        <begin position="249"/>
        <end position="258"/>
    </location>
</feature>
<dbReference type="Proteomes" id="UP000221165">
    <property type="component" value="Unassembled WGS sequence"/>
</dbReference>
<dbReference type="EMBL" id="MIGC01001979">
    <property type="protein sequence ID" value="PHJ21854.1"/>
    <property type="molecule type" value="Genomic_DNA"/>
</dbReference>
<protein>
    <submittedName>
        <fullName evidence="2">Uncharacterized protein</fullName>
    </submittedName>
</protein>
<comment type="caution">
    <text evidence="2">The sequence shown here is derived from an EMBL/GenBank/DDBJ whole genome shotgun (WGS) entry which is preliminary data.</text>
</comment>
<proteinExistence type="predicted"/>
<organism evidence="2 3">
    <name type="scientific">Cystoisospora suis</name>
    <dbReference type="NCBI Taxonomy" id="483139"/>
    <lineage>
        <taxon>Eukaryota</taxon>
        <taxon>Sar</taxon>
        <taxon>Alveolata</taxon>
        <taxon>Apicomplexa</taxon>
        <taxon>Conoidasida</taxon>
        <taxon>Coccidia</taxon>
        <taxon>Eucoccidiorida</taxon>
        <taxon>Eimeriorina</taxon>
        <taxon>Sarcocystidae</taxon>
        <taxon>Cystoisospora</taxon>
    </lineage>
</organism>
<feature type="region of interest" description="Disordered" evidence="1">
    <location>
        <begin position="1111"/>
        <end position="1143"/>
    </location>
</feature>
<evidence type="ECO:0000256" key="1">
    <source>
        <dbReference type="SAM" id="MobiDB-lite"/>
    </source>
</evidence>
<dbReference type="GeneID" id="94427703"/>
<keyword evidence="3" id="KW-1185">Reference proteome</keyword>
<feature type="region of interest" description="Disordered" evidence="1">
    <location>
        <begin position="654"/>
        <end position="679"/>
    </location>
</feature>
<feature type="region of interest" description="Disordered" evidence="1">
    <location>
        <begin position="229"/>
        <end position="308"/>
    </location>
</feature>
<name>A0A2C6L1N8_9APIC</name>
<gene>
    <name evidence="2" type="ORF">CSUI_004299</name>
</gene>
<feature type="compositionally biased region" description="Basic and acidic residues" evidence="1">
    <location>
        <begin position="272"/>
        <end position="289"/>
    </location>
</feature>
<feature type="region of interest" description="Disordered" evidence="1">
    <location>
        <begin position="1920"/>
        <end position="1944"/>
    </location>
</feature>
<accession>A0A2C6L1N8</accession>
<evidence type="ECO:0000313" key="3">
    <source>
        <dbReference type="Proteomes" id="UP000221165"/>
    </source>
</evidence>
<feature type="region of interest" description="Disordered" evidence="1">
    <location>
        <begin position="2107"/>
        <end position="2139"/>
    </location>
</feature>
<dbReference type="VEuPathDB" id="ToxoDB:CSUI_004299"/>
<feature type="compositionally biased region" description="Polar residues" evidence="1">
    <location>
        <begin position="668"/>
        <end position="678"/>
    </location>
</feature>
<feature type="region of interest" description="Disordered" evidence="1">
    <location>
        <begin position="1350"/>
        <end position="1380"/>
    </location>
</feature>
<reference evidence="2 3" key="1">
    <citation type="journal article" date="2017" name="Int. J. Parasitol.">
        <title>The genome of the protozoan parasite Cystoisospora suis and a reverse vaccinology approach to identify vaccine candidates.</title>
        <authorList>
            <person name="Palmieri N."/>
            <person name="Shrestha A."/>
            <person name="Ruttkowski B."/>
            <person name="Beck T."/>
            <person name="Vogl C."/>
            <person name="Tomley F."/>
            <person name="Blake D.P."/>
            <person name="Joachim A."/>
        </authorList>
    </citation>
    <scope>NUCLEOTIDE SEQUENCE [LARGE SCALE GENOMIC DNA]</scope>
    <source>
        <strain evidence="2 3">Wien I</strain>
    </source>
</reference>
<feature type="compositionally biased region" description="Polar residues" evidence="1">
    <location>
        <begin position="1930"/>
        <end position="1944"/>
    </location>
</feature>
<feature type="compositionally biased region" description="Polar residues" evidence="1">
    <location>
        <begin position="1159"/>
        <end position="1168"/>
    </location>
</feature>
<dbReference type="OrthoDB" id="366026at2759"/>
<feature type="compositionally biased region" description="Polar residues" evidence="1">
    <location>
        <begin position="259"/>
        <end position="271"/>
    </location>
</feature>
<feature type="region of interest" description="Disordered" evidence="1">
    <location>
        <begin position="537"/>
        <end position="570"/>
    </location>
</feature>
<feature type="region of interest" description="Disordered" evidence="1">
    <location>
        <begin position="1159"/>
        <end position="1181"/>
    </location>
</feature>
<sequence>MALPAPARAAQHHSLGRRDFSKGFFGESPRLCGPPAKSLEQLFPTTRRQAPRIRHVGAVEISRVTVSSLQSPRAMKRSSSSFVLRSRAPHSCFGHWLGVAVTKAFPRSLAQPSLQRGGMCFTSLSVITKQDASQLLQCAVVPERCLRAPPGARGRCDVAALPPWKRWPLKQRARLAALSGSSPRSRNLESASNTPSALDVRGLLFLANASLVQRIQRLQRARQIRLLPDEKRASPRLTQGPSEAGEGVGRCDSERGKGTNETGNIKYSSEARSGKEVSKEESKPGEHARQVGKPQSHSPGNWETTADGQAGDSLQLRLDAPSSCVSASPFFILLDPVDAASKYSRRGGIQRPLLFPNFYSLLEAAKPPSSPSSLSRSSPAPSRAEQAISLIVTALIAYVNETAPFLPELAVSSPSAARDEDETKTAALVLRSTLHQTAALLRFASLSPSQALSLFLALTAVTAPVPFDRQKMPQQIEQERLQRNQVRLQKVLVHPAAKRLLQQLLATAAHGTAYPPVIDKEGFSSLWSPSQSLPGHLSATSGLESPCLSPPPASPTGAADSSEQPSPALNVFPEPGASRIVLPESAVLPVLEACWKLRLRQHATVTKILEAVATEELWLDEHQVVRLCTLLAFYERPGFGAALVAYEATDKKHPERKNKLRSEVRGVSSKTKYSTATPGATEDETLLNGMLVMASKNAQPSLKKRDEIGQQTARHGHIMQESSIFHGQEKQGGAAVFGPLSAATFKIFDLVGHRLRDRFDFFTDDDVGDVCRALVLMKQNHDKLLLLKQQQQRAGRGCRPAPRVTSGSSFESVCDEERSESRGLIKSGDIGKGGCFQIDEDNAVLQPLQAYFDIWKRPVGIALERHLPLVLHDFRYWNLIDVGEMVAEFQTRKQEELTKCSAVSPLNTMRVTEEASEFPEGCIEFLGSPASQQPAVNVIASTRRLGDLPGVENRPLLVPPGFAPGLFGYAEETHGSFQQGSGQEKGRELAERIANEVWKFSVMMKFGYTGKALTVLHKLNVGNPRTQRSLLRHVTKMFGFRWSGNFFGEITVAAATAAYRAGLPVNRQKKGVHVAGWHFYNNLALYLLQPCDVINISASEPYLQGSVSYVGENSEQDEGKRNEGEHDEGEFGSSLWASPLPDSSETPSYVSTLPLHSLAGSSCSSPKASDTRRAKATQRGKRTKRFGRLLDTISSPMLCCEIAASLALVGVPQPALLHAMVARAEEEGSQWMHLQHLISLMRDMQEVSVHSQRLLKLLLDRERQEAELAGCSPAALALYPFVLGRARGHQPPPTATLVRLHRLLVCSTGPDGVPLPSRSFFSDKDHEWYIKLRTVAEQIKAARGLQRTGRLSLAGPGRSAASADDSPTSLLPSRLPTREGSIHVPPSFPSATACPASSSHAPAVRSSSVPTVLQIRLPSSACSSSVSPLATNTSGESRRVRVRGLADEHLVASAAKARAEEAEEAKRWNDLAAISDSLAHETFPLVNPPETSVLAATATKGIPTQSCSFPLREVAPSTEKGTTDSVAKPDDHPRVTRLQLMSVDDLVVLMRGLELLRCCSTALATETLAVLSRRRAEVTPGHLPALLCGFACLAPHDVKGLGGAAHPCSAVGEREVEQGVASSAAAVQLFDELLSKHVASLSDLEVPACIWGAYAIGLRATQHSPSLLEGTESDALTAAENAADTTQGHTVEISPFNKRVLLPGPPLERKVFGDTGRVTGTCGELTTKETALVKLLRRFLGSSVNLEGPMLHLLQVVALCLRLDALQRPDVQQPEEVARFAQLLEASPLVPLVANFSLSMNSLLSLTGSRNTLTNNSSTSADVPGMQSGGRRTFWEAAVASQSVEVRKGQGARSHRGCFGSEICSSSSFAEVLRLRAGKSQEDVVAALAEHGVPCRPDLPFFPFRIDLALSTPSTFGVHVERSTHGQEDSGAQQESTTGTDTQSNGLLANAVARRAVRGKCREEDFRLFPRKLQFPHAPGEPEPLEPVWRHTWQVPDVGFTPDPSLRTMAGDVSVNAGSNPRKSSGVGKNPVALFVAGSPQALCFRDLQELEKHYQAPDDLLRSAPQPVTNRRNTAEDPTEAELFGTLLAGYIGDVTPKKQRRVLRHLPGDQVSGQMTPGSSRGEAGGQELQGTDLSQGHRSLTLTSSQRLARAGWQLGPYEQLRERILGAFGWHTRYLFTTSL</sequence>
<dbReference type="RefSeq" id="XP_067923533.1">
    <property type="nucleotide sequence ID" value="XM_068064492.1"/>
</dbReference>
<evidence type="ECO:0000313" key="2">
    <source>
        <dbReference type="EMBL" id="PHJ21854.1"/>
    </source>
</evidence>